<sequence length="89" mass="9442">MSVPDRAGTTGSHGAKRRRQARRCRRPGQRDRLRAGSLPGRHLPAPVLGISKSHRGHFAQDQQGIHTITVGITGTGAADGSTVTVHDTS</sequence>
<feature type="region of interest" description="Disordered" evidence="1">
    <location>
        <begin position="1"/>
        <end position="43"/>
    </location>
</feature>
<dbReference type="RefSeq" id="WP_329512301.1">
    <property type="nucleotide sequence ID" value="NZ_BAAAYZ010000007.1"/>
</dbReference>
<organism evidence="2 3">
    <name type="scientific">Streptomyces chiangmaiensis</name>
    <dbReference type="NCBI Taxonomy" id="766497"/>
    <lineage>
        <taxon>Bacteria</taxon>
        <taxon>Bacillati</taxon>
        <taxon>Actinomycetota</taxon>
        <taxon>Actinomycetes</taxon>
        <taxon>Kitasatosporales</taxon>
        <taxon>Streptomycetaceae</taxon>
        <taxon>Streptomyces</taxon>
    </lineage>
</organism>
<protein>
    <submittedName>
        <fullName evidence="2">Uncharacterized protein</fullName>
    </submittedName>
</protein>
<feature type="compositionally biased region" description="Basic residues" evidence="1">
    <location>
        <begin position="14"/>
        <end position="27"/>
    </location>
</feature>
<reference evidence="2" key="1">
    <citation type="submission" date="2024-01" db="EMBL/GenBank/DDBJ databases">
        <title>First draft genome sequence data of TA4-1, the type strain of Gram-positive actinobacterium Streptomyces chiangmaiensis.</title>
        <authorList>
            <person name="Yasawong M."/>
            <person name="Nantapong N."/>
        </authorList>
    </citation>
    <scope>NUCLEOTIDE SEQUENCE</scope>
    <source>
        <strain evidence="2">TA4-1</strain>
    </source>
</reference>
<gene>
    <name evidence="2" type="ORF">VXC91_40145</name>
</gene>
<evidence type="ECO:0000256" key="1">
    <source>
        <dbReference type="SAM" id="MobiDB-lite"/>
    </source>
</evidence>
<keyword evidence="3" id="KW-1185">Reference proteome</keyword>
<dbReference type="EMBL" id="JAYWVC010000289">
    <property type="protein sequence ID" value="MED7827936.1"/>
    <property type="molecule type" value="Genomic_DNA"/>
</dbReference>
<evidence type="ECO:0000313" key="2">
    <source>
        <dbReference type="EMBL" id="MED7827936.1"/>
    </source>
</evidence>
<dbReference type="Proteomes" id="UP001333996">
    <property type="component" value="Unassembled WGS sequence"/>
</dbReference>
<accession>A0ABU7FV13</accession>
<name>A0ABU7FV13_9ACTN</name>
<comment type="caution">
    <text evidence="2">The sequence shown here is derived from an EMBL/GenBank/DDBJ whole genome shotgun (WGS) entry which is preliminary data.</text>
</comment>
<proteinExistence type="predicted"/>
<evidence type="ECO:0000313" key="3">
    <source>
        <dbReference type="Proteomes" id="UP001333996"/>
    </source>
</evidence>